<dbReference type="InterPro" id="IPR012341">
    <property type="entry name" value="6hp_glycosidase-like_sf"/>
</dbReference>
<keyword evidence="3" id="KW-1185">Reference proteome</keyword>
<reference evidence="3" key="1">
    <citation type="submission" date="2018-12" db="EMBL/GenBank/DDBJ databases">
        <title>Tengunoibacter tsumagoiensis gen. nov., sp. nov., Dictyobacter kobayashii sp. nov., D. alpinus sp. nov., and D. joshuensis sp. nov. and description of Dictyobacteraceae fam. nov. within the order Ktedonobacterales isolated from Tengu-no-mugimeshi.</title>
        <authorList>
            <person name="Wang C.M."/>
            <person name="Zheng Y."/>
            <person name="Sakai Y."/>
            <person name="Toyoda A."/>
            <person name="Minakuchi Y."/>
            <person name="Abe K."/>
            <person name="Yokota A."/>
            <person name="Yabe S."/>
        </authorList>
    </citation>
    <scope>NUCLEOTIDE SEQUENCE [LARGE SCALE GENOMIC DNA]</scope>
    <source>
        <strain evidence="3">S-27</strain>
    </source>
</reference>
<organism evidence="2 3">
    <name type="scientific">Dictyobacter aurantiacus</name>
    <dbReference type="NCBI Taxonomy" id="1936993"/>
    <lineage>
        <taxon>Bacteria</taxon>
        <taxon>Bacillati</taxon>
        <taxon>Chloroflexota</taxon>
        <taxon>Ktedonobacteria</taxon>
        <taxon>Ktedonobacterales</taxon>
        <taxon>Dictyobacteraceae</taxon>
        <taxon>Dictyobacter</taxon>
    </lineage>
</organism>
<dbReference type="AlphaFoldDB" id="A0A401ZGZ3"/>
<evidence type="ECO:0000313" key="2">
    <source>
        <dbReference type="EMBL" id="GCE05958.1"/>
    </source>
</evidence>
<dbReference type="PANTHER" id="PTHR31616:SF0">
    <property type="entry name" value="GLUCAN 1,4-ALPHA-GLUCOSIDASE"/>
    <property type="match status" value="1"/>
</dbReference>
<dbReference type="PANTHER" id="PTHR31616">
    <property type="entry name" value="TREHALASE"/>
    <property type="match status" value="1"/>
</dbReference>
<comment type="caution">
    <text evidence="2">The sequence shown here is derived from an EMBL/GenBank/DDBJ whole genome shotgun (WGS) entry which is preliminary data.</text>
</comment>
<dbReference type="GO" id="GO:0005975">
    <property type="term" value="P:carbohydrate metabolic process"/>
    <property type="evidence" value="ECO:0007669"/>
    <property type="project" value="InterPro"/>
</dbReference>
<dbReference type="EMBL" id="BIFQ01000001">
    <property type="protein sequence ID" value="GCE05958.1"/>
    <property type="molecule type" value="Genomic_DNA"/>
</dbReference>
<dbReference type="Gene3D" id="1.50.10.10">
    <property type="match status" value="1"/>
</dbReference>
<dbReference type="Pfam" id="PF00723">
    <property type="entry name" value="Glyco_hydro_15"/>
    <property type="match status" value="1"/>
</dbReference>
<dbReference type="GO" id="GO:0004553">
    <property type="term" value="F:hydrolase activity, hydrolyzing O-glycosyl compounds"/>
    <property type="evidence" value="ECO:0007669"/>
    <property type="project" value="UniProtKB-ARBA"/>
</dbReference>
<feature type="domain" description="GH15-like" evidence="1">
    <location>
        <begin position="10"/>
        <end position="311"/>
    </location>
</feature>
<name>A0A401ZGZ3_9CHLR</name>
<accession>A0A401ZGZ3</accession>
<proteinExistence type="predicted"/>
<sequence length="369" mass="40938">MSMTLITQSIAIIKAGQGANGAYVACPAYATYNYCWFRDGTFIAVAMDRWQEHESARRFYDWATSMVVTRAEAIERCMEQVAQGRELHPADLLHTRYTLDGQQGNEDWPNFQLDGFGTLLWGLRRHMQLTAMSTMPLVWARAADLLVRYLAALWRRPNYDCWEEFPDQIAVSTLSALYAGLHAIATAFVVDGRDATLALDTAQQIKAFALTSGVCDGHLIKQINGDDVVDASLLWACVPFQEHGLLQCSDPVMQATVARIEHDLVGKHGGVHRYAKDTFYGGGEWVLLTALLGEYYAAVGDFAGAQRCLIFAEAATNAQSQLPEQVSSAPLHPEYVEQWLALWGPVACPLLWSHAAYLSLSAQMRALEL</sequence>
<gene>
    <name evidence="2" type="ORF">KDAU_32870</name>
</gene>
<evidence type="ECO:0000313" key="3">
    <source>
        <dbReference type="Proteomes" id="UP000287224"/>
    </source>
</evidence>
<dbReference type="InterPro" id="IPR011613">
    <property type="entry name" value="GH15-like"/>
</dbReference>
<dbReference type="SUPFAM" id="SSF48208">
    <property type="entry name" value="Six-hairpin glycosidases"/>
    <property type="match status" value="1"/>
</dbReference>
<evidence type="ECO:0000259" key="1">
    <source>
        <dbReference type="Pfam" id="PF00723"/>
    </source>
</evidence>
<dbReference type="Proteomes" id="UP000287224">
    <property type="component" value="Unassembled WGS sequence"/>
</dbReference>
<dbReference type="InterPro" id="IPR008928">
    <property type="entry name" value="6-hairpin_glycosidase_sf"/>
</dbReference>
<protein>
    <recommendedName>
        <fullName evidence="1">GH15-like domain-containing protein</fullName>
    </recommendedName>
</protein>